<keyword evidence="3" id="KW-1185">Reference proteome</keyword>
<proteinExistence type="predicted"/>
<organism evidence="2 3">
    <name type="scientific">Dreissena polymorpha</name>
    <name type="common">Zebra mussel</name>
    <name type="synonym">Mytilus polymorpha</name>
    <dbReference type="NCBI Taxonomy" id="45954"/>
    <lineage>
        <taxon>Eukaryota</taxon>
        <taxon>Metazoa</taxon>
        <taxon>Spiralia</taxon>
        <taxon>Lophotrochozoa</taxon>
        <taxon>Mollusca</taxon>
        <taxon>Bivalvia</taxon>
        <taxon>Autobranchia</taxon>
        <taxon>Heteroconchia</taxon>
        <taxon>Euheterodonta</taxon>
        <taxon>Imparidentia</taxon>
        <taxon>Neoheterodontei</taxon>
        <taxon>Myida</taxon>
        <taxon>Dreissenoidea</taxon>
        <taxon>Dreissenidae</taxon>
        <taxon>Dreissena</taxon>
    </lineage>
</organism>
<evidence type="ECO:0000256" key="1">
    <source>
        <dbReference type="SAM" id="SignalP"/>
    </source>
</evidence>
<dbReference type="Proteomes" id="UP000828390">
    <property type="component" value="Unassembled WGS sequence"/>
</dbReference>
<name>A0A9D4KSX8_DREPO</name>
<feature type="chain" id="PRO_5038669920" description="NADH dehydrogenase subunit 5" evidence="1">
    <location>
        <begin position="18"/>
        <end position="67"/>
    </location>
</feature>
<reference evidence="2" key="2">
    <citation type="submission" date="2020-11" db="EMBL/GenBank/DDBJ databases">
        <authorList>
            <person name="McCartney M.A."/>
            <person name="Auch B."/>
            <person name="Kono T."/>
            <person name="Mallez S."/>
            <person name="Becker A."/>
            <person name="Gohl D.M."/>
            <person name="Silverstein K.A.T."/>
            <person name="Koren S."/>
            <person name="Bechman K.B."/>
            <person name="Herman A."/>
            <person name="Abrahante J.E."/>
            <person name="Garbe J."/>
        </authorList>
    </citation>
    <scope>NUCLEOTIDE SEQUENCE</scope>
    <source>
        <strain evidence="2">Duluth1</strain>
        <tissue evidence="2">Whole animal</tissue>
    </source>
</reference>
<evidence type="ECO:0008006" key="4">
    <source>
        <dbReference type="Google" id="ProtNLM"/>
    </source>
</evidence>
<evidence type="ECO:0000313" key="2">
    <source>
        <dbReference type="EMBL" id="KAH3845483.1"/>
    </source>
</evidence>
<protein>
    <recommendedName>
        <fullName evidence="4">NADH dehydrogenase subunit 5</fullName>
    </recommendedName>
</protein>
<dbReference type="EMBL" id="JAIWYP010000003">
    <property type="protein sequence ID" value="KAH3845483.1"/>
    <property type="molecule type" value="Genomic_DNA"/>
</dbReference>
<evidence type="ECO:0000313" key="3">
    <source>
        <dbReference type="Proteomes" id="UP000828390"/>
    </source>
</evidence>
<reference evidence="2" key="1">
    <citation type="journal article" date="2019" name="bioRxiv">
        <title>The Genome of the Zebra Mussel, Dreissena polymorpha: A Resource for Invasive Species Research.</title>
        <authorList>
            <person name="McCartney M.A."/>
            <person name="Auch B."/>
            <person name="Kono T."/>
            <person name="Mallez S."/>
            <person name="Zhang Y."/>
            <person name="Obille A."/>
            <person name="Becker A."/>
            <person name="Abrahante J.E."/>
            <person name="Garbe J."/>
            <person name="Badalamenti J.P."/>
            <person name="Herman A."/>
            <person name="Mangelson H."/>
            <person name="Liachko I."/>
            <person name="Sullivan S."/>
            <person name="Sone E.D."/>
            <person name="Koren S."/>
            <person name="Silverstein K.A.T."/>
            <person name="Beckman K.B."/>
            <person name="Gohl D.M."/>
        </authorList>
    </citation>
    <scope>NUCLEOTIDE SEQUENCE</scope>
    <source>
        <strain evidence="2">Duluth1</strain>
        <tissue evidence="2">Whole animal</tissue>
    </source>
</reference>
<comment type="caution">
    <text evidence="2">The sequence shown here is derived from an EMBL/GenBank/DDBJ whole genome shotgun (WGS) entry which is preliminary data.</text>
</comment>
<feature type="signal peptide" evidence="1">
    <location>
        <begin position="1"/>
        <end position="17"/>
    </location>
</feature>
<keyword evidence="1" id="KW-0732">Signal</keyword>
<gene>
    <name evidence="2" type="ORF">DPMN_087764</name>
</gene>
<dbReference type="AlphaFoldDB" id="A0A9D4KSX8"/>
<sequence>MSLCLSILSAWDTAWLADHFLPVLVSMPAILIRSSEDSFSVTTILALATLYSSTTDDIGSWSWLVLP</sequence>
<accession>A0A9D4KSX8</accession>